<dbReference type="InterPro" id="IPR021243">
    <property type="entry name" value="DUF2804"/>
</dbReference>
<dbReference type="AlphaFoldDB" id="A0A9D9IAT5"/>
<accession>A0A9D9IAT5</accession>
<protein>
    <submittedName>
        <fullName evidence="1">DUF2804 family protein</fullName>
    </submittedName>
</protein>
<dbReference type="EMBL" id="JADIMF010000081">
    <property type="protein sequence ID" value="MBO8469177.1"/>
    <property type="molecule type" value="Genomic_DNA"/>
</dbReference>
<proteinExistence type="predicted"/>
<comment type="caution">
    <text evidence="1">The sequence shown here is derived from an EMBL/GenBank/DDBJ whole genome shotgun (WGS) entry which is preliminary data.</text>
</comment>
<gene>
    <name evidence="1" type="ORF">IAA72_05280</name>
</gene>
<evidence type="ECO:0000313" key="2">
    <source>
        <dbReference type="Proteomes" id="UP000810292"/>
    </source>
</evidence>
<organism evidence="1 2">
    <name type="scientific">Candidatus Ornithospirochaeta stercoravium</name>
    <dbReference type="NCBI Taxonomy" id="2840897"/>
    <lineage>
        <taxon>Bacteria</taxon>
        <taxon>Pseudomonadati</taxon>
        <taxon>Spirochaetota</taxon>
        <taxon>Spirochaetia</taxon>
        <taxon>Spirochaetales</taxon>
        <taxon>Spirochaetaceae</taxon>
        <taxon>Spirochaetaceae incertae sedis</taxon>
        <taxon>Candidatus Ornithospirochaeta</taxon>
    </lineage>
</organism>
<dbReference type="PANTHER" id="PTHR35868:SF3">
    <property type="entry name" value="DUF2804 DOMAIN-CONTAINING PROTEIN"/>
    <property type="match status" value="1"/>
</dbReference>
<dbReference type="Proteomes" id="UP000810292">
    <property type="component" value="Unassembled WGS sequence"/>
</dbReference>
<name>A0A9D9IAT5_9SPIO</name>
<evidence type="ECO:0000313" key="1">
    <source>
        <dbReference type="EMBL" id="MBO8469177.1"/>
    </source>
</evidence>
<sequence>MVEIKESTPLLDANGCVIKEGWARHPYWDYNASGNLKNLRRSGWDSYTLTDPDKSIAINAMHANIIHEGLHSITYIDYSKAFAAVTVSEKMIRSFLNKNLHYPSSSNYYSYFDSSMVMSFVRNANSYFILLSSPEMQLESETGLKLDAAFHGNEDEECIACAFSLNEKGKGFIYAMREAAIPASGKLFFSDHVSSIDNAIGFHEQVRSDGRGKGRIYSVQINAQKDGRNISICANAKDDTMNAVYSSGRIRKMSECILQHDGKKWILTDKDNTISMVMHDDTSFTIPDYKGIDKIERKCIAGIFSGSVILPDGRECLIDKGFGQLKEISWKEIK</sequence>
<dbReference type="PANTHER" id="PTHR35868">
    <property type="entry name" value="DUF2804 DOMAIN-CONTAINING PROTEIN-RELATED"/>
    <property type="match status" value="1"/>
</dbReference>
<dbReference type="Pfam" id="PF10974">
    <property type="entry name" value="DUF2804"/>
    <property type="match status" value="1"/>
</dbReference>
<reference evidence="1" key="1">
    <citation type="submission" date="2020-10" db="EMBL/GenBank/DDBJ databases">
        <authorList>
            <person name="Gilroy R."/>
        </authorList>
    </citation>
    <scope>NUCLEOTIDE SEQUENCE</scope>
    <source>
        <strain evidence="1">14700</strain>
    </source>
</reference>
<reference evidence="1" key="2">
    <citation type="journal article" date="2021" name="PeerJ">
        <title>Extensive microbial diversity within the chicken gut microbiome revealed by metagenomics and culture.</title>
        <authorList>
            <person name="Gilroy R."/>
            <person name="Ravi A."/>
            <person name="Getino M."/>
            <person name="Pursley I."/>
            <person name="Horton D.L."/>
            <person name="Alikhan N.F."/>
            <person name="Baker D."/>
            <person name="Gharbi K."/>
            <person name="Hall N."/>
            <person name="Watson M."/>
            <person name="Adriaenssens E.M."/>
            <person name="Foster-Nyarko E."/>
            <person name="Jarju S."/>
            <person name="Secka A."/>
            <person name="Antonio M."/>
            <person name="Oren A."/>
            <person name="Chaudhuri R.R."/>
            <person name="La Ragione R."/>
            <person name="Hildebrand F."/>
            <person name="Pallen M.J."/>
        </authorList>
    </citation>
    <scope>NUCLEOTIDE SEQUENCE</scope>
    <source>
        <strain evidence="1">14700</strain>
    </source>
</reference>